<feature type="transmembrane region" description="Helical" evidence="6">
    <location>
        <begin position="167"/>
        <end position="188"/>
    </location>
</feature>
<feature type="domain" description="Major facilitator superfamily (MFS) profile" evidence="7">
    <location>
        <begin position="16"/>
        <end position="464"/>
    </location>
</feature>
<keyword evidence="2" id="KW-0813">Transport</keyword>
<proteinExistence type="predicted"/>
<dbReference type="PRINTS" id="PR01036">
    <property type="entry name" value="TCRTETB"/>
</dbReference>
<evidence type="ECO:0000256" key="4">
    <source>
        <dbReference type="ARBA" id="ARBA00022989"/>
    </source>
</evidence>
<evidence type="ECO:0000256" key="6">
    <source>
        <dbReference type="SAM" id="Phobius"/>
    </source>
</evidence>
<dbReference type="RefSeq" id="WP_386054654.1">
    <property type="nucleotide sequence ID" value="NZ_JBHTKH010000020.1"/>
</dbReference>
<dbReference type="SUPFAM" id="SSF103473">
    <property type="entry name" value="MFS general substrate transporter"/>
    <property type="match status" value="1"/>
</dbReference>
<evidence type="ECO:0000313" key="9">
    <source>
        <dbReference type="Proteomes" id="UP001597046"/>
    </source>
</evidence>
<feature type="transmembrane region" description="Helical" evidence="6">
    <location>
        <begin position="360"/>
        <end position="384"/>
    </location>
</feature>
<feature type="transmembrane region" description="Helical" evidence="6">
    <location>
        <begin position="270"/>
        <end position="294"/>
    </location>
</feature>
<evidence type="ECO:0000256" key="3">
    <source>
        <dbReference type="ARBA" id="ARBA00022692"/>
    </source>
</evidence>
<dbReference type="PANTHER" id="PTHR23501:SF191">
    <property type="entry name" value="VACUOLAR BASIC AMINO ACID TRANSPORTER 4"/>
    <property type="match status" value="1"/>
</dbReference>
<feature type="transmembrane region" description="Helical" evidence="6">
    <location>
        <begin position="300"/>
        <end position="318"/>
    </location>
</feature>
<dbReference type="Pfam" id="PF07690">
    <property type="entry name" value="MFS_1"/>
    <property type="match status" value="1"/>
</dbReference>
<feature type="transmembrane region" description="Helical" evidence="6">
    <location>
        <begin position="142"/>
        <end position="161"/>
    </location>
</feature>
<feature type="transmembrane region" description="Helical" evidence="6">
    <location>
        <begin position="330"/>
        <end position="354"/>
    </location>
</feature>
<evidence type="ECO:0000313" key="8">
    <source>
        <dbReference type="EMBL" id="MFD1056548.1"/>
    </source>
</evidence>
<comment type="subcellular location">
    <subcellularLocation>
        <location evidence="1">Cell inner membrane</location>
        <topology evidence="1">Multi-pass membrane protein</topology>
    </subcellularLocation>
</comment>
<feature type="transmembrane region" description="Helical" evidence="6">
    <location>
        <begin position="231"/>
        <end position="250"/>
    </location>
</feature>
<feature type="transmembrane region" description="Helical" evidence="6">
    <location>
        <begin position="81"/>
        <end position="100"/>
    </location>
</feature>
<feature type="transmembrane region" description="Helical" evidence="6">
    <location>
        <begin position="106"/>
        <end position="130"/>
    </location>
</feature>
<keyword evidence="4 6" id="KW-1133">Transmembrane helix</keyword>
<keyword evidence="9" id="KW-1185">Reference proteome</keyword>
<keyword evidence="3 6" id="KW-0812">Transmembrane</keyword>
<reference evidence="9" key="1">
    <citation type="journal article" date="2019" name="Int. J. Syst. Evol. Microbiol.">
        <title>The Global Catalogue of Microorganisms (GCM) 10K type strain sequencing project: providing services to taxonomists for standard genome sequencing and annotation.</title>
        <authorList>
            <consortium name="The Broad Institute Genomics Platform"/>
            <consortium name="The Broad Institute Genome Sequencing Center for Infectious Disease"/>
            <person name="Wu L."/>
            <person name="Ma J."/>
        </authorList>
    </citation>
    <scope>NUCLEOTIDE SEQUENCE [LARGE SCALE GENOMIC DNA]</scope>
    <source>
        <strain evidence="9">CCUG 57508</strain>
    </source>
</reference>
<feature type="transmembrane region" description="Helical" evidence="6">
    <location>
        <begin position="435"/>
        <end position="460"/>
    </location>
</feature>
<gene>
    <name evidence="8" type="ORF">ACFQ2V_19745</name>
</gene>
<evidence type="ECO:0000256" key="5">
    <source>
        <dbReference type="ARBA" id="ARBA00023136"/>
    </source>
</evidence>
<organism evidence="8 9">
    <name type="scientific">Terrabacter terrigena</name>
    <dbReference type="NCBI Taxonomy" id="574718"/>
    <lineage>
        <taxon>Bacteria</taxon>
        <taxon>Bacillati</taxon>
        <taxon>Actinomycetota</taxon>
        <taxon>Actinomycetes</taxon>
        <taxon>Micrococcales</taxon>
        <taxon>Intrasporangiaceae</taxon>
        <taxon>Terrabacter</taxon>
    </lineage>
</organism>
<feature type="transmembrane region" description="Helical" evidence="6">
    <location>
        <begin position="51"/>
        <end position="69"/>
    </location>
</feature>
<dbReference type="PROSITE" id="PS50850">
    <property type="entry name" value="MFS"/>
    <property type="match status" value="1"/>
</dbReference>
<evidence type="ECO:0000256" key="2">
    <source>
        <dbReference type="ARBA" id="ARBA00022448"/>
    </source>
</evidence>
<sequence>MSTSSTVGFRSDRGPVLIALMLSTSLIALDSTILATAVPSIVDDLGGLGQFPWLFSVYLLAQAVSVPVYSKLADTVGRKPVILVGVGLFLVGSIMCGLAWDMTSLIVMRAVQGLGAGAVLPVTITIAGDIYTVAERAKAQGYLASVWATSSVVGPTLGGVFSQFVSWRWIFFVNIPLCLLAAAMLWRGYSESLERRTHRIDYAGSAVLTVSLTLLILAVLEGGQAWAWDSWQSIGSFAAGAVLVAVFVAIERRAAEPVLPFEVFSRRLIVATCLVSVGIGAVLVGLTSYVPTFLERTTGATPIVAGLAVAALTVGWPISASQSGRLYLRIGFSPTALIGLALAAVGSLGLWVASSVPSPWTAAAACFVVGLGLGLVATPTLIAAQASVAWHERAVVTGTNMFMRSVGSAVGVAIFGAIANAVIARQGGGTSAGAIQAGSSAVFLAVLVVAAVSIAAGLLMPHTRAEDVEQGAAVTDPETEPSTA</sequence>
<protein>
    <submittedName>
        <fullName evidence="8">MFS transporter</fullName>
    </submittedName>
</protein>
<evidence type="ECO:0000256" key="1">
    <source>
        <dbReference type="ARBA" id="ARBA00004429"/>
    </source>
</evidence>
<accession>A0ABW3N362</accession>
<feature type="transmembrane region" description="Helical" evidence="6">
    <location>
        <begin position="200"/>
        <end position="219"/>
    </location>
</feature>
<feature type="transmembrane region" description="Helical" evidence="6">
    <location>
        <begin position="405"/>
        <end position="423"/>
    </location>
</feature>
<dbReference type="InterPro" id="IPR036259">
    <property type="entry name" value="MFS_trans_sf"/>
</dbReference>
<keyword evidence="5 6" id="KW-0472">Membrane</keyword>
<comment type="caution">
    <text evidence="8">The sequence shown here is derived from an EMBL/GenBank/DDBJ whole genome shotgun (WGS) entry which is preliminary data.</text>
</comment>
<dbReference type="PANTHER" id="PTHR23501">
    <property type="entry name" value="MAJOR FACILITATOR SUPERFAMILY"/>
    <property type="match status" value="1"/>
</dbReference>
<dbReference type="InterPro" id="IPR020846">
    <property type="entry name" value="MFS_dom"/>
</dbReference>
<dbReference type="Gene3D" id="1.20.1250.20">
    <property type="entry name" value="MFS general substrate transporter like domains"/>
    <property type="match status" value="2"/>
</dbReference>
<dbReference type="EMBL" id="JBHTKH010000020">
    <property type="protein sequence ID" value="MFD1056548.1"/>
    <property type="molecule type" value="Genomic_DNA"/>
</dbReference>
<name>A0ABW3N362_9MICO</name>
<dbReference type="InterPro" id="IPR011701">
    <property type="entry name" value="MFS"/>
</dbReference>
<dbReference type="Proteomes" id="UP001597046">
    <property type="component" value="Unassembled WGS sequence"/>
</dbReference>
<evidence type="ECO:0000259" key="7">
    <source>
        <dbReference type="PROSITE" id="PS50850"/>
    </source>
</evidence>